<accession>A0A2J6RTF9</accession>
<dbReference type="EMBL" id="KZ613944">
    <property type="protein sequence ID" value="PMD41808.1"/>
    <property type="molecule type" value="Genomic_DNA"/>
</dbReference>
<protein>
    <submittedName>
        <fullName evidence="2">Uncharacterized protein</fullName>
    </submittedName>
</protein>
<evidence type="ECO:0000313" key="3">
    <source>
        <dbReference type="Proteomes" id="UP000235786"/>
    </source>
</evidence>
<evidence type="ECO:0000313" key="2">
    <source>
        <dbReference type="EMBL" id="PMD41808.1"/>
    </source>
</evidence>
<dbReference type="AlphaFoldDB" id="A0A2J6RTF9"/>
<proteinExistence type="predicted"/>
<name>A0A2J6RTF9_HYAVF</name>
<feature type="compositionally biased region" description="Basic and acidic residues" evidence="1">
    <location>
        <begin position="27"/>
        <end position="41"/>
    </location>
</feature>
<keyword evidence="3" id="KW-1185">Reference proteome</keyword>
<dbReference type="OrthoDB" id="5401786at2759"/>
<dbReference type="Proteomes" id="UP000235786">
    <property type="component" value="Unassembled WGS sequence"/>
</dbReference>
<reference evidence="2 3" key="1">
    <citation type="submission" date="2016-04" db="EMBL/GenBank/DDBJ databases">
        <title>A degradative enzymes factory behind the ericoid mycorrhizal symbiosis.</title>
        <authorList>
            <consortium name="DOE Joint Genome Institute"/>
            <person name="Martino E."/>
            <person name="Morin E."/>
            <person name="Grelet G."/>
            <person name="Kuo A."/>
            <person name="Kohler A."/>
            <person name="Daghino S."/>
            <person name="Barry K."/>
            <person name="Choi C."/>
            <person name="Cichocki N."/>
            <person name="Clum A."/>
            <person name="Copeland A."/>
            <person name="Hainaut M."/>
            <person name="Haridas S."/>
            <person name="Labutti K."/>
            <person name="Lindquist E."/>
            <person name="Lipzen A."/>
            <person name="Khouja H.-R."/>
            <person name="Murat C."/>
            <person name="Ohm R."/>
            <person name="Olson A."/>
            <person name="Spatafora J."/>
            <person name="Veneault-Fourrey C."/>
            <person name="Henrissat B."/>
            <person name="Grigoriev I."/>
            <person name="Martin F."/>
            <person name="Perotto S."/>
        </authorList>
    </citation>
    <scope>NUCLEOTIDE SEQUENCE [LARGE SCALE GENOMIC DNA]</scope>
    <source>
        <strain evidence="2 3">F</strain>
    </source>
</reference>
<evidence type="ECO:0000256" key="1">
    <source>
        <dbReference type="SAM" id="MobiDB-lite"/>
    </source>
</evidence>
<organism evidence="2 3">
    <name type="scientific">Hyaloscypha variabilis (strain UAMH 11265 / GT02V1 / F)</name>
    <name type="common">Meliniomyces variabilis</name>
    <dbReference type="NCBI Taxonomy" id="1149755"/>
    <lineage>
        <taxon>Eukaryota</taxon>
        <taxon>Fungi</taxon>
        <taxon>Dikarya</taxon>
        <taxon>Ascomycota</taxon>
        <taxon>Pezizomycotina</taxon>
        <taxon>Leotiomycetes</taxon>
        <taxon>Helotiales</taxon>
        <taxon>Hyaloscyphaceae</taxon>
        <taxon>Hyaloscypha</taxon>
        <taxon>Hyaloscypha variabilis</taxon>
    </lineage>
</organism>
<gene>
    <name evidence="2" type="ORF">L207DRAFT_511591</name>
</gene>
<sequence length="55" mass="6065">MSWKHEEPLEEEATDGPTPQANPVENGSHEMGEAHGEEKRNQPVKGALGFAFQAY</sequence>
<feature type="region of interest" description="Disordered" evidence="1">
    <location>
        <begin position="1"/>
        <end position="45"/>
    </location>
</feature>